<gene>
    <name evidence="3" type="ORF">AAW51_5065</name>
</gene>
<feature type="compositionally biased region" description="Low complexity" evidence="1">
    <location>
        <begin position="29"/>
        <end position="50"/>
    </location>
</feature>
<dbReference type="KEGG" id="pbh:AAW51_5065"/>
<evidence type="ECO:0000256" key="2">
    <source>
        <dbReference type="SAM" id="SignalP"/>
    </source>
</evidence>
<dbReference type="PATRIC" id="fig|413882.6.peg.5289"/>
<organism evidence="3 4">
    <name type="scientific">Caldimonas brevitalea</name>
    <dbReference type="NCBI Taxonomy" id="413882"/>
    <lineage>
        <taxon>Bacteria</taxon>
        <taxon>Pseudomonadati</taxon>
        <taxon>Pseudomonadota</taxon>
        <taxon>Betaproteobacteria</taxon>
        <taxon>Burkholderiales</taxon>
        <taxon>Sphaerotilaceae</taxon>
        <taxon>Caldimonas</taxon>
    </lineage>
</organism>
<dbReference type="RefSeq" id="WP_047196830.1">
    <property type="nucleotide sequence ID" value="NZ_CP011371.1"/>
</dbReference>
<dbReference type="Proteomes" id="UP000035352">
    <property type="component" value="Chromosome"/>
</dbReference>
<evidence type="ECO:0000313" key="4">
    <source>
        <dbReference type="Proteomes" id="UP000035352"/>
    </source>
</evidence>
<sequence length="430" mass="46345">MSSPPLRRAACWPLALLASLLTACGGGDASTAESSTAAPAATPASAPSPAQRHAQPLLHSADDAEDRRAWHHGIEAVPAAEGSYLIFFSSSGVPPTGPDESGAWTHDVYFSSWHPNERRISAPMPFIHKPEAQEPVSAAKSGDGHIMLSFEDGWESPDQVSQRYGVYDASLRPVAPYPQVVEHGGHSGHVAATHDKFVVFYSDGWIDGGGVDDLGTGNGVYAKVYDTRGRLLHDVNVVHAEREWWPMVAASPRRALLVWQQYVPGQLHARLRTAVLDPASGTVSAYRTIESSLRYYTYKVQYVAAIRRFLVTGTTEAGRGFAHLLDEAGRTTASLDCMPPIVREAGIAVHERKAYTPSGERRLLHLSLTPTSIALTGVQPSPLAWSYTGSVGLMRGANKVHWVSLGRRGIEEADFDLTQAAPPSAEDLCG</sequence>
<dbReference type="OrthoDB" id="8928404at2"/>
<feature type="signal peptide" evidence="2">
    <location>
        <begin position="1"/>
        <end position="23"/>
    </location>
</feature>
<keyword evidence="2" id="KW-0732">Signal</keyword>
<protein>
    <submittedName>
        <fullName evidence="3">Uncharacterized protein</fullName>
    </submittedName>
</protein>
<name>A0A0G3BWH6_9BURK</name>
<accession>A0A0G3BWH6</accession>
<reference evidence="3 4" key="1">
    <citation type="submission" date="2015-05" db="EMBL/GenBank/DDBJ databases">
        <authorList>
            <person name="Tang B."/>
            <person name="Yu Y."/>
        </authorList>
    </citation>
    <scope>NUCLEOTIDE SEQUENCE [LARGE SCALE GENOMIC DNA]</scope>
    <source>
        <strain evidence="3 4">DSM 7029</strain>
    </source>
</reference>
<dbReference type="PROSITE" id="PS51257">
    <property type="entry name" value="PROKAR_LIPOPROTEIN"/>
    <property type="match status" value="1"/>
</dbReference>
<evidence type="ECO:0000256" key="1">
    <source>
        <dbReference type="SAM" id="MobiDB-lite"/>
    </source>
</evidence>
<proteinExistence type="predicted"/>
<keyword evidence="4" id="KW-1185">Reference proteome</keyword>
<dbReference type="EMBL" id="CP011371">
    <property type="protein sequence ID" value="AKJ31756.1"/>
    <property type="molecule type" value="Genomic_DNA"/>
</dbReference>
<evidence type="ECO:0000313" key="3">
    <source>
        <dbReference type="EMBL" id="AKJ31756.1"/>
    </source>
</evidence>
<feature type="chain" id="PRO_5002552043" evidence="2">
    <location>
        <begin position="24"/>
        <end position="430"/>
    </location>
</feature>
<dbReference type="AlphaFoldDB" id="A0A0G3BWH6"/>
<feature type="region of interest" description="Disordered" evidence="1">
    <location>
        <begin position="28"/>
        <end position="55"/>
    </location>
</feature>